<dbReference type="Proteomes" id="UP001480955">
    <property type="component" value="Unassembled WGS sequence"/>
</dbReference>
<comment type="caution">
    <text evidence="2">The sequence shown here is derived from an EMBL/GenBank/DDBJ whole genome shotgun (WGS) entry which is preliminary data.</text>
</comment>
<dbReference type="EMBL" id="JBELQE010000046">
    <property type="protein sequence ID" value="MER2249686.1"/>
    <property type="molecule type" value="Genomic_DNA"/>
</dbReference>
<reference evidence="2 3" key="1">
    <citation type="submission" date="2024-06" db="EMBL/GenBank/DDBJ databases">
        <authorList>
            <person name="Campbell A.G."/>
        </authorList>
    </citation>
    <scope>NUCLEOTIDE SEQUENCE [LARGE SCALE GENOMIC DNA]</scope>
    <source>
        <strain evidence="2 3">EM12</strain>
    </source>
</reference>
<protein>
    <recommendedName>
        <fullName evidence="1">DUF6894 domain-containing protein</fullName>
    </recommendedName>
</protein>
<name>A0ABV1QK15_9HYPH</name>
<gene>
    <name evidence="2" type="ORF">ABS772_07130</name>
</gene>
<keyword evidence="3" id="KW-1185">Reference proteome</keyword>
<sequence>MPRYFFNIRHRPGPDGLAEDHEGDELADITAAREHALSEARTMITRDQLDIVRDWMTCSFEISDEAGQPVLTVPFSDTVLDEIDEE</sequence>
<dbReference type="RefSeq" id="WP_350393288.1">
    <property type="nucleotide sequence ID" value="NZ_JBELQE010000046.1"/>
</dbReference>
<dbReference type="InterPro" id="IPR054189">
    <property type="entry name" value="DUF6894"/>
</dbReference>
<evidence type="ECO:0000313" key="2">
    <source>
        <dbReference type="EMBL" id="MER2249686.1"/>
    </source>
</evidence>
<evidence type="ECO:0000259" key="1">
    <source>
        <dbReference type="Pfam" id="PF21834"/>
    </source>
</evidence>
<feature type="domain" description="DUF6894" evidence="1">
    <location>
        <begin position="3"/>
        <end position="76"/>
    </location>
</feature>
<evidence type="ECO:0000313" key="3">
    <source>
        <dbReference type="Proteomes" id="UP001480955"/>
    </source>
</evidence>
<dbReference type="Pfam" id="PF21834">
    <property type="entry name" value="DUF6894"/>
    <property type="match status" value="1"/>
</dbReference>
<proteinExistence type="predicted"/>
<organism evidence="2 3">
    <name type="scientific">Methylorubrum podarium</name>
    <dbReference type="NCBI Taxonomy" id="200476"/>
    <lineage>
        <taxon>Bacteria</taxon>
        <taxon>Pseudomonadati</taxon>
        <taxon>Pseudomonadota</taxon>
        <taxon>Alphaproteobacteria</taxon>
        <taxon>Hyphomicrobiales</taxon>
        <taxon>Methylobacteriaceae</taxon>
        <taxon>Methylorubrum</taxon>
    </lineage>
</organism>
<accession>A0ABV1QK15</accession>